<dbReference type="InterPro" id="IPR006597">
    <property type="entry name" value="Sel1-like"/>
</dbReference>
<evidence type="ECO:0000313" key="3">
    <source>
        <dbReference type="Proteomes" id="UP000789901"/>
    </source>
</evidence>
<dbReference type="InterPro" id="IPR011990">
    <property type="entry name" value="TPR-like_helical_dom_sf"/>
</dbReference>
<comment type="similarity">
    <text evidence="1">Belongs to the sel-1 family.</text>
</comment>
<feature type="non-terminal residue" evidence="2">
    <location>
        <position position="93"/>
    </location>
</feature>
<evidence type="ECO:0000256" key="1">
    <source>
        <dbReference type="ARBA" id="ARBA00038101"/>
    </source>
</evidence>
<dbReference type="SUPFAM" id="SSF81901">
    <property type="entry name" value="HCP-like"/>
    <property type="match status" value="1"/>
</dbReference>
<protein>
    <submittedName>
        <fullName evidence="2">45883_t:CDS:1</fullName>
    </submittedName>
</protein>
<dbReference type="Gene3D" id="1.25.40.10">
    <property type="entry name" value="Tetratricopeptide repeat domain"/>
    <property type="match status" value="1"/>
</dbReference>
<proteinExistence type="inferred from homology"/>
<comment type="caution">
    <text evidence="2">The sequence shown here is derived from an EMBL/GenBank/DDBJ whole genome shotgun (WGS) entry which is preliminary data.</text>
</comment>
<keyword evidence="3" id="KW-1185">Reference proteome</keyword>
<dbReference type="SMART" id="SM00671">
    <property type="entry name" value="SEL1"/>
    <property type="match status" value="2"/>
</dbReference>
<gene>
    <name evidence="2" type="ORF">GMARGA_LOCUS46412</name>
</gene>
<organism evidence="2 3">
    <name type="scientific">Gigaspora margarita</name>
    <dbReference type="NCBI Taxonomy" id="4874"/>
    <lineage>
        <taxon>Eukaryota</taxon>
        <taxon>Fungi</taxon>
        <taxon>Fungi incertae sedis</taxon>
        <taxon>Mucoromycota</taxon>
        <taxon>Glomeromycotina</taxon>
        <taxon>Glomeromycetes</taxon>
        <taxon>Diversisporales</taxon>
        <taxon>Gigasporaceae</taxon>
        <taxon>Gigaspora</taxon>
    </lineage>
</organism>
<dbReference type="InterPro" id="IPR050767">
    <property type="entry name" value="Sel1_AlgK"/>
</dbReference>
<name>A0ABN7XTE6_GIGMA</name>
<accession>A0ABN7XTE6</accession>
<sequence length="93" mass="10478">QAAKLFKEAAEDNNIDACFHYALLMTDKSSDVEFNHEKFIKYLTKAANASNAMAQYNLSDMYLKRKLSSYLNADLGIKYLKLAALNGHPIAEE</sequence>
<reference evidence="2 3" key="1">
    <citation type="submission" date="2021-06" db="EMBL/GenBank/DDBJ databases">
        <authorList>
            <person name="Kallberg Y."/>
            <person name="Tangrot J."/>
            <person name="Rosling A."/>
        </authorList>
    </citation>
    <scope>NUCLEOTIDE SEQUENCE [LARGE SCALE GENOMIC DNA]</scope>
    <source>
        <strain evidence="2 3">120-4 pot B 10/14</strain>
    </source>
</reference>
<dbReference type="Proteomes" id="UP000789901">
    <property type="component" value="Unassembled WGS sequence"/>
</dbReference>
<evidence type="ECO:0000313" key="2">
    <source>
        <dbReference type="EMBL" id="CAG8857593.1"/>
    </source>
</evidence>
<dbReference type="PANTHER" id="PTHR11102:SF160">
    <property type="entry name" value="ERAD-ASSOCIATED E3 UBIQUITIN-PROTEIN LIGASE COMPONENT HRD3"/>
    <property type="match status" value="1"/>
</dbReference>
<dbReference type="PANTHER" id="PTHR11102">
    <property type="entry name" value="SEL-1-LIKE PROTEIN"/>
    <property type="match status" value="1"/>
</dbReference>
<dbReference type="EMBL" id="CAJVQB010172665">
    <property type="protein sequence ID" value="CAG8857593.1"/>
    <property type="molecule type" value="Genomic_DNA"/>
</dbReference>
<feature type="non-terminal residue" evidence="2">
    <location>
        <position position="1"/>
    </location>
</feature>